<evidence type="ECO:0000313" key="1">
    <source>
        <dbReference type="EMBL" id="KKB42268.1"/>
    </source>
</evidence>
<name>A0A0F5IA02_BACTR</name>
<dbReference type="Proteomes" id="UP000031563">
    <property type="component" value="Unassembled WGS sequence"/>
</dbReference>
<comment type="caution">
    <text evidence="1">The sequence shown here is derived from an EMBL/GenBank/DDBJ whole genome shotgun (WGS) entry which is preliminary data.</text>
</comment>
<proteinExistence type="predicted"/>
<sequence>MARRSRTAGFFMRNQEGYFRMILSEEKRTNKKRDENIMT</sequence>
<gene>
    <name evidence="1" type="ORF">QY95_00117</name>
</gene>
<keyword evidence="2" id="KW-1185">Reference proteome</keyword>
<dbReference type="STRING" id="1221996.QY95_00117"/>
<organism evidence="1 2">
    <name type="scientific">Bacillus thermotolerans</name>
    <name type="common">Quasibacillus thermotolerans</name>
    <dbReference type="NCBI Taxonomy" id="1221996"/>
    <lineage>
        <taxon>Bacteria</taxon>
        <taxon>Bacillati</taxon>
        <taxon>Bacillota</taxon>
        <taxon>Bacilli</taxon>
        <taxon>Bacillales</taxon>
        <taxon>Bacillaceae</taxon>
        <taxon>Bacillus</taxon>
    </lineage>
</organism>
<dbReference type="EMBL" id="JWIR02000012">
    <property type="protein sequence ID" value="KKB42268.1"/>
    <property type="molecule type" value="Genomic_DNA"/>
</dbReference>
<accession>A0A0F5IA02</accession>
<dbReference type="AlphaFoldDB" id="A0A0F5IA02"/>
<evidence type="ECO:0000313" key="2">
    <source>
        <dbReference type="Proteomes" id="UP000031563"/>
    </source>
</evidence>
<protein>
    <submittedName>
        <fullName evidence="1">Uncharacterized protein</fullName>
    </submittedName>
</protein>
<reference evidence="1" key="1">
    <citation type="submission" date="2015-02" db="EMBL/GenBank/DDBJ databases">
        <title>Genome Assembly of Bacillaceae bacterium MTCC 8252.</title>
        <authorList>
            <person name="Verma A."/>
            <person name="Khatri I."/>
            <person name="Mual P."/>
            <person name="Subramanian S."/>
            <person name="Krishnamurthi S."/>
        </authorList>
    </citation>
    <scope>NUCLEOTIDE SEQUENCE [LARGE SCALE GENOMIC DNA]</scope>
    <source>
        <strain evidence="1">MTCC 8252</strain>
    </source>
</reference>